<dbReference type="EMBL" id="LAZR01021006">
    <property type="protein sequence ID" value="KKL86819.1"/>
    <property type="molecule type" value="Genomic_DNA"/>
</dbReference>
<name>A0A0F9FKB7_9ZZZZ</name>
<accession>A0A0F9FKB7</accession>
<reference evidence="1" key="1">
    <citation type="journal article" date="2015" name="Nature">
        <title>Complex archaea that bridge the gap between prokaryotes and eukaryotes.</title>
        <authorList>
            <person name="Spang A."/>
            <person name="Saw J.H."/>
            <person name="Jorgensen S.L."/>
            <person name="Zaremba-Niedzwiedzka K."/>
            <person name="Martijn J."/>
            <person name="Lind A.E."/>
            <person name="van Eijk R."/>
            <person name="Schleper C."/>
            <person name="Guy L."/>
            <person name="Ettema T.J."/>
        </authorList>
    </citation>
    <scope>NUCLEOTIDE SEQUENCE</scope>
</reference>
<evidence type="ECO:0008006" key="2">
    <source>
        <dbReference type="Google" id="ProtNLM"/>
    </source>
</evidence>
<gene>
    <name evidence="1" type="ORF">LCGC14_1940940</name>
</gene>
<proteinExistence type="predicted"/>
<organism evidence="1">
    <name type="scientific">marine sediment metagenome</name>
    <dbReference type="NCBI Taxonomy" id="412755"/>
    <lineage>
        <taxon>unclassified sequences</taxon>
        <taxon>metagenomes</taxon>
        <taxon>ecological metagenomes</taxon>
    </lineage>
</organism>
<evidence type="ECO:0000313" key="1">
    <source>
        <dbReference type="EMBL" id="KKL86819.1"/>
    </source>
</evidence>
<dbReference type="AlphaFoldDB" id="A0A0F9FKB7"/>
<sequence>MIKCKQCNKEFIPPKSISRFCSIPCYHLSQKENPNKGTFQKGHYLKHNNHKKGLECHFWKGGQITLVCKICKNDFQVDPYRSKIAKTCSKVCYDEMRKTPEFRLNHSDIQRKIIEERLGEIRSHITALDKLIRNSSMYKIWREYVFERDDYTCQMCKKRGGTLRADHIKQFASILIENDVKTFEDALNCVTLWDVRNGRTLCEQCHYKTPTYGRKVNSNQIYEPKKT</sequence>
<comment type="caution">
    <text evidence="1">The sequence shown here is derived from an EMBL/GenBank/DDBJ whole genome shotgun (WGS) entry which is preliminary data.</text>
</comment>
<protein>
    <recommendedName>
        <fullName evidence="2">HNH endonuclease</fullName>
    </recommendedName>
</protein>